<dbReference type="SUPFAM" id="SSF54862">
    <property type="entry name" value="4Fe-4S ferredoxins"/>
    <property type="match status" value="1"/>
</dbReference>
<dbReference type="Pfam" id="PF00037">
    <property type="entry name" value="Fer4"/>
    <property type="match status" value="1"/>
</dbReference>
<keyword evidence="7" id="KW-1185">Reference proteome</keyword>
<evidence type="ECO:0000256" key="1">
    <source>
        <dbReference type="ARBA" id="ARBA00022485"/>
    </source>
</evidence>
<dbReference type="STRING" id="1888891.DSOL_3670"/>
<dbReference type="InterPro" id="IPR017900">
    <property type="entry name" value="4Fe4S_Fe_S_CS"/>
</dbReference>
<dbReference type="Pfam" id="PF13187">
    <property type="entry name" value="Fer4_9"/>
    <property type="match status" value="1"/>
</dbReference>
<gene>
    <name evidence="6" type="ORF">DSOL_3670</name>
</gene>
<evidence type="ECO:0000259" key="5">
    <source>
        <dbReference type="PROSITE" id="PS51379"/>
    </source>
</evidence>
<dbReference type="RefSeq" id="WP_075366126.1">
    <property type="nucleotide sequence ID" value="NZ_MLBF01000035.1"/>
</dbReference>
<feature type="domain" description="4Fe-4S ferredoxin-type" evidence="5">
    <location>
        <begin position="2"/>
        <end position="31"/>
    </location>
</feature>
<dbReference type="Proteomes" id="UP000186102">
    <property type="component" value="Unassembled WGS sequence"/>
</dbReference>
<dbReference type="CDD" id="cd16372">
    <property type="entry name" value="DMSOR_beta_like"/>
    <property type="match status" value="1"/>
</dbReference>
<keyword evidence="2" id="KW-0479">Metal-binding</keyword>
<dbReference type="PROSITE" id="PS00198">
    <property type="entry name" value="4FE4S_FER_1"/>
    <property type="match status" value="1"/>
</dbReference>
<dbReference type="GO" id="GO:0046872">
    <property type="term" value="F:metal ion binding"/>
    <property type="evidence" value="ECO:0007669"/>
    <property type="project" value="UniProtKB-KW"/>
</dbReference>
<evidence type="ECO:0000313" key="7">
    <source>
        <dbReference type="Proteomes" id="UP000186102"/>
    </source>
</evidence>
<evidence type="ECO:0000256" key="4">
    <source>
        <dbReference type="ARBA" id="ARBA00023014"/>
    </source>
</evidence>
<dbReference type="InterPro" id="IPR017896">
    <property type="entry name" value="4Fe4S_Fe-S-bd"/>
</dbReference>
<name>A0A1Q8QPA8_9FIRM</name>
<protein>
    <submittedName>
        <fullName evidence="6">Iron-sulfur cluster-binding protein</fullName>
    </submittedName>
</protein>
<dbReference type="Gene3D" id="3.30.70.20">
    <property type="match status" value="3"/>
</dbReference>
<dbReference type="EMBL" id="MLBF01000035">
    <property type="protein sequence ID" value="OLN29167.1"/>
    <property type="molecule type" value="Genomic_DNA"/>
</dbReference>
<evidence type="ECO:0000256" key="2">
    <source>
        <dbReference type="ARBA" id="ARBA00022723"/>
    </source>
</evidence>
<keyword evidence="4" id="KW-0411">Iron-sulfur</keyword>
<feature type="domain" description="4Fe-4S ferredoxin-type" evidence="5">
    <location>
        <begin position="67"/>
        <end position="93"/>
    </location>
</feature>
<reference evidence="6 7" key="1">
    <citation type="submission" date="2016-09" db="EMBL/GenBank/DDBJ databases">
        <title>Complete genome of Desulfosporosinus sp. OL.</title>
        <authorList>
            <person name="Mardanov A."/>
            <person name="Beletsky A."/>
            <person name="Panova A."/>
            <person name="Karnachuk O."/>
            <person name="Ravin N."/>
        </authorList>
    </citation>
    <scope>NUCLEOTIDE SEQUENCE [LARGE SCALE GENOMIC DNA]</scope>
    <source>
        <strain evidence="6 7">OL</strain>
    </source>
</reference>
<dbReference type="PROSITE" id="PS51379">
    <property type="entry name" value="4FE4S_FER_2"/>
    <property type="match status" value="4"/>
</dbReference>
<dbReference type="PANTHER" id="PTHR43687">
    <property type="entry name" value="ADENYLYLSULFATE REDUCTASE, BETA SUBUNIT"/>
    <property type="match status" value="1"/>
</dbReference>
<organism evidence="6 7">
    <name type="scientific">Desulfosporosinus metallidurans</name>
    <dbReference type="NCBI Taxonomy" id="1888891"/>
    <lineage>
        <taxon>Bacteria</taxon>
        <taxon>Bacillati</taxon>
        <taxon>Bacillota</taxon>
        <taxon>Clostridia</taxon>
        <taxon>Eubacteriales</taxon>
        <taxon>Desulfitobacteriaceae</taxon>
        <taxon>Desulfosporosinus</taxon>
    </lineage>
</organism>
<evidence type="ECO:0000256" key="3">
    <source>
        <dbReference type="ARBA" id="ARBA00023004"/>
    </source>
</evidence>
<comment type="caution">
    <text evidence="6">The sequence shown here is derived from an EMBL/GenBank/DDBJ whole genome shotgun (WGS) entry which is preliminary data.</text>
</comment>
<dbReference type="AlphaFoldDB" id="A0A1Q8QPA8"/>
<accession>A0A1Q8QPA8</accession>
<dbReference type="InterPro" id="IPR050572">
    <property type="entry name" value="Fe-S_Ferredoxin"/>
</dbReference>
<dbReference type="OrthoDB" id="1723058at2"/>
<keyword evidence="1" id="KW-0004">4Fe-4S</keyword>
<feature type="domain" description="4Fe-4S ferredoxin-type" evidence="5">
    <location>
        <begin position="34"/>
        <end position="66"/>
    </location>
</feature>
<proteinExistence type="predicted"/>
<dbReference type="GO" id="GO:0051539">
    <property type="term" value="F:4 iron, 4 sulfur cluster binding"/>
    <property type="evidence" value="ECO:0007669"/>
    <property type="project" value="UniProtKB-KW"/>
</dbReference>
<feature type="domain" description="4Fe-4S ferredoxin-type" evidence="5">
    <location>
        <begin position="94"/>
        <end position="123"/>
    </location>
</feature>
<dbReference type="Pfam" id="PF12800">
    <property type="entry name" value="Fer4_4"/>
    <property type="match status" value="1"/>
</dbReference>
<evidence type="ECO:0000313" key="6">
    <source>
        <dbReference type="EMBL" id="OLN29167.1"/>
    </source>
</evidence>
<sequence>MKRLAKKEDLCIGCGECEKACSNAYFKENNQEKSCIQINKNKIKVCNQCGECIEVCPIEAIYRDKNGVVRINKKICTGCFICVGFCPELAMMMHGDMLEPFKCVACGQCAKVCPTQAVFISEEV</sequence>
<dbReference type="PANTHER" id="PTHR43687:SF1">
    <property type="entry name" value="FERREDOXIN III"/>
    <property type="match status" value="1"/>
</dbReference>
<keyword evidence="3" id="KW-0408">Iron</keyword>